<evidence type="ECO:0000313" key="10">
    <source>
        <dbReference type="EMBL" id="KAJ5385838.1"/>
    </source>
</evidence>
<evidence type="ECO:0000256" key="6">
    <source>
        <dbReference type="ARBA" id="ARBA00023136"/>
    </source>
</evidence>
<feature type="transmembrane region" description="Helical" evidence="8">
    <location>
        <begin position="191"/>
        <end position="210"/>
    </location>
</feature>
<proteinExistence type="inferred from homology"/>
<accession>A0A9W9VMG3</accession>
<keyword evidence="11" id="KW-1185">Reference proteome</keyword>
<dbReference type="InterPro" id="IPR020846">
    <property type="entry name" value="MFS_dom"/>
</dbReference>
<dbReference type="GeneID" id="81371996"/>
<protein>
    <submittedName>
        <fullName evidence="10">Lactose permease</fullName>
    </submittedName>
</protein>
<dbReference type="SUPFAM" id="SSF103473">
    <property type="entry name" value="MFS general substrate transporter"/>
    <property type="match status" value="1"/>
</dbReference>
<keyword evidence="4 8" id="KW-0812">Transmembrane</keyword>
<keyword evidence="6 8" id="KW-0472">Membrane</keyword>
<dbReference type="Proteomes" id="UP001147747">
    <property type="component" value="Unassembled WGS sequence"/>
</dbReference>
<dbReference type="PROSITE" id="PS00216">
    <property type="entry name" value="SUGAR_TRANSPORT_1"/>
    <property type="match status" value="1"/>
</dbReference>
<dbReference type="FunFam" id="1.20.1250.20:FF:000217">
    <property type="entry name" value="MFS lactose permease, putative"/>
    <property type="match status" value="1"/>
</dbReference>
<dbReference type="GO" id="GO:0005351">
    <property type="term" value="F:carbohydrate:proton symporter activity"/>
    <property type="evidence" value="ECO:0007669"/>
    <property type="project" value="TreeGrafter"/>
</dbReference>
<dbReference type="InterPro" id="IPR005828">
    <property type="entry name" value="MFS_sugar_transport-like"/>
</dbReference>
<dbReference type="InterPro" id="IPR003663">
    <property type="entry name" value="Sugar/inositol_transpt"/>
</dbReference>
<comment type="caution">
    <text evidence="10">The sequence shown here is derived from an EMBL/GenBank/DDBJ whole genome shotgun (WGS) entry which is preliminary data.</text>
</comment>
<evidence type="ECO:0000256" key="8">
    <source>
        <dbReference type="SAM" id="Phobius"/>
    </source>
</evidence>
<comment type="subcellular location">
    <subcellularLocation>
        <location evidence="1">Membrane</location>
        <topology evidence="1">Multi-pass membrane protein</topology>
    </subcellularLocation>
</comment>
<keyword evidence="3 7" id="KW-0813">Transport</keyword>
<organism evidence="10 11">
    <name type="scientific">Penicillium cosmopolitanum</name>
    <dbReference type="NCBI Taxonomy" id="1131564"/>
    <lineage>
        <taxon>Eukaryota</taxon>
        <taxon>Fungi</taxon>
        <taxon>Dikarya</taxon>
        <taxon>Ascomycota</taxon>
        <taxon>Pezizomycotina</taxon>
        <taxon>Eurotiomycetes</taxon>
        <taxon>Eurotiomycetidae</taxon>
        <taxon>Eurotiales</taxon>
        <taxon>Aspergillaceae</taxon>
        <taxon>Penicillium</taxon>
    </lineage>
</organism>
<feature type="transmembrane region" description="Helical" evidence="8">
    <location>
        <begin position="450"/>
        <end position="470"/>
    </location>
</feature>
<dbReference type="InterPro" id="IPR036259">
    <property type="entry name" value="MFS_trans_sf"/>
</dbReference>
<feature type="transmembrane region" description="Helical" evidence="8">
    <location>
        <begin position="409"/>
        <end position="429"/>
    </location>
</feature>
<evidence type="ECO:0000259" key="9">
    <source>
        <dbReference type="PROSITE" id="PS50850"/>
    </source>
</evidence>
<dbReference type="InterPro" id="IPR050360">
    <property type="entry name" value="MFS_Sugar_Transporters"/>
</dbReference>
<evidence type="ECO:0000256" key="2">
    <source>
        <dbReference type="ARBA" id="ARBA00010992"/>
    </source>
</evidence>
<dbReference type="Pfam" id="PF00083">
    <property type="entry name" value="Sugar_tr"/>
    <property type="match status" value="1"/>
</dbReference>
<dbReference type="AlphaFoldDB" id="A0A9W9VMG3"/>
<evidence type="ECO:0000313" key="11">
    <source>
        <dbReference type="Proteomes" id="UP001147747"/>
    </source>
</evidence>
<feature type="transmembrane region" description="Helical" evidence="8">
    <location>
        <begin position="377"/>
        <end position="397"/>
    </location>
</feature>
<reference evidence="10" key="2">
    <citation type="journal article" date="2023" name="IMA Fungus">
        <title>Comparative genomic study of the Penicillium genus elucidates a diverse pangenome and 15 lateral gene transfer events.</title>
        <authorList>
            <person name="Petersen C."/>
            <person name="Sorensen T."/>
            <person name="Nielsen M.R."/>
            <person name="Sondergaard T.E."/>
            <person name="Sorensen J.L."/>
            <person name="Fitzpatrick D.A."/>
            <person name="Frisvad J.C."/>
            <person name="Nielsen K.L."/>
        </authorList>
    </citation>
    <scope>NUCLEOTIDE SEQUENCE</scope>
    <source>
        <strain evidence="10">IBT 29677</strain>
    </source>
</reference>
<sequence length="543" mass="60083">MAKIWEMGTGTQHAEHSSSPVQVNIDEAAELANGVGNIEPSLWTLGMIRLYGCLLIGYLCATVNGFDGAVMGTISICEFLQFPYRCNRLAYNVDFRVSASSSTGIIFAIYSIGTACAVPFVGPVSDRWGRRCGMFVGAVIVMLGTVIASRAINHGMFMGGRFVLGFGVSFVNVNGPIYVGEMAHPAWRGPLSGLYNCFWYIGSIVAAWVVYGTKTQANGWRTPLYCQFIASGIIALAVWFLPESPRWLVSHGKTESARNVLARYHGEGSPDHPIVKLQMAEMVLQISTEGSDKRWWDYRELWKTRSQRRRLICVLSMAVFGQWSGNSSTSYYLPVMLESAGITSESRKLLLNGINAPLCFVASITGTMFLDRAGRRPLLISSLICCIIFLAILTPLSKVASEHPEQGSTANASIAFIYLFGITYSFAWTPLSPMYVVECLDANTRAKGKALAQFFTACASAIIQYGSGPAFEKIKYYFYIVFIGWDLFEVAFIYLFWPETKDRTLEELDEVFQAPNPVKRSLQAKDLQTVLNTLHVGDKQSEV</sequence>
<dbReference type="Gene3D" id="1.20.1250.20">
    <property type="entry name" value="MFS general substrate transporter like domains"/>
    <property type="match status" value="1"/>
</dbReference>
<evidence type="ECO:0000256" key="7">
    <source>
        <dbReference type="RuleBase" id="RU003346"/>
    </source>
</evidence>
<feature type="transmembrane region" description="Helical" evidence="8">
    <location>
        <begin position="134"/>
        <end position="152"/>
    </location>
</feature>
<dbReference type="NCBIfam" id="TIGR00879">
    <property type="entry name" value="SP"/>
    <property type="match status" value="1"/>
</dbReference>
<gene>
    <name evidence="10" type="ORF">N7509_008379</name>
</gene>
<name>A0A9W9VMG3_9EURO</name>
<evidence type="ECO:0000256" key="5">
    <source>
        <dbReference type="ARBA" id="ARBA00022989"/>
    </source>
</evidence>
<reference evidence="10" key="1">
    <citation type="submission" date="2022-12" db="EMBL/GenBank/DDBJ databases">
        <authorList>
            <person name="Petersen C."/>
        </authorList>
    </citation>
    <scope>NUCLEOTIDE SEQUENCE</scope>
    <source>
        <strain evidence="10">IBT 29677</strain>
    </source>
</reference>
<feature type="transmembrane region" description="Helical" evidence="8">
    <location>
        <begin position="158"/>
        <end position="179"/>
    </location>
</feature>
<feature type="domain" description="Major facilitator superfamily (MFS) profile" evidence="9">
    <location>
        <begin position="53"/>
        <end position="501"/>
    </location>
</feature>
<dbReference type="InterPro" id="IPR005829">
    <property type="entry name" value="Sugar_transporter_CS"/>
</dbReference>
<dbReference type="GO" id="GO:0016020">
    <property type="term" value="C:membrane"/>
    <property type="evidence" value="ECO:0007669"/>
    <property type="project" value="UniProtKB-SubCell"/>
</dbReference>
<keyword evidence="5 8" id="KW-1133">Transmembrane helix</keyword>
<feature type="transmembrane region" description="Helical" evidence="8">
    <location>
        <begin position="311"/>
        <end position="329"/>
    </location>
</feature>
<feature type="transmembrane region" description="Helical" evidence="8">
    <location>
        <begin position="104"/>
        <end position="122"/>
    </location>
</feature>
<evidence type="ECO:0000256" key="1">
    <source>
        <dbReference type="ARBA" id="ARBA00004141"/>
    </source>
</evidence>
<dbReference type="RefSeq" id="XP_056483636.1">
    <property type="nucleotide sequence ID" value="XM_056633016.1"/>
</dbReference>
<dbReference type="PROSITE" id="PS50850">
    <property type="entry name" value="MFS"/>
    <property type="match status" value="1"/>
</dbReference>
<dbReference type="EMBL" id="JAPZBU010000009">
    <property type="protein sequence ID" value="KAJ5385838.1"/>
    <property type="molecule type" value="Genomic_DNA"/>
</dbReference>
<dbReference type="PANTHER" id="PTHR48022">
    <property type="entry name" value="PLASTIDIC GLUCOSE TRANSPORTER 4"/>
    <property type="match status" value="1"/>
</dbReference>
<dbReference type="PANTHER" id="PTHR48022:SF70">
    <property type="entry name" value="MONOSACCHARIDE TRANSPORTER, PUTATIVE (AFU_ORTHOLOGUE AFUA_5G14540)-RELATED"/>
    <property type="match status" value="1"/>
</dbReference>
<evidence type="ECO:0000256" key="4">
    <source>
        <dbReference type="ARBA" id="ARBA00022692"/>
    </source>
</evidence>
<comment type="similarity">
    <text evidence="2 7">Belongs to the major facilitator superfamily. Sugar transporter (TC 2.A.1.1) family.</text>
</comment>
<evidence type="ECO:0000256" key="3">
    <source>
        <dbReference type="ARBA" id="ARBA00022448"/>
    </source>
</evidence>
<feature type="transmembrane region" description="Helical" evidence="8">
    <location>
        <begin position="476"/>
        <end position="497"/>
    </location>
</feature>
<feature type="transmembrane region" description="Helical" evidence="8">
    <location>
        <begin position="222"/>
        <end position="241"/>
    </location>
</feature>
<dbReference type="OrthoDB" id="6133115at2759"/>
<feature type="transmembrane region" description="Helical" evidence="8">
    <location>
        <begin position="349"/>
        <end position="370"/>
    </location>
</feature>